<evidence type="ECO:0000313" key="2">
    <source>
        <dbReference type="EMBL" id="ANJ87067.1"/>
    </source>
</evidence>
<name>A0A192B1A9_9BURK</name>
<evidence type="ECO:0000259" key="1">
    <source>
        <dbReference type="Pfam" id="PF12545"/>
    </source>
</evidence>
<dbReference type="RefSeq" id="WP_052652964.1">
    <property type="nucleotide sequence ID" value="NZ_CP011253.3"/>
</dbReference>
<proteinExistence type="predicted"/>
<reference evidence="2" key="1">
    <citation type="submission" date="2016-06" db="EMBL/GenBank/DDBJ databases">
        <title>Pandoraea oxalativorans DSM 23570 Genome Sequencing.</title>
        <authorList>
            <person name="Ee R."/>
            <person name="Lim Y.-L."/>
            <person name="Yong D."/>
            <person name="Yin W.-F."/>
            <person name="Chan K.-G."/>
        </authorList>
    </citation>
    <scope>NUCLEOTIDE SEQUENCE</scope>
    <source>
        <strain evidence="2">DSM 23570</strain>
    </source>
</reference>
<dbReference type="InterPro" id="IPR021026">
    <property type="entry name" value="Filamn_hemagglutn_DUF3739"/>
</dbReference>
<dbReference type="Proteomes" id="UP000035050">
    <property type="component" value="Chromosome"/>
</dbReference>
<keyword evidence="3" id="KW-1185">Reference proteome</keyword>
<dbReference type="Pfam" id="PF12545">
    <property type="entry name" value="DUF3739"/>
    <property type="match status" value="1"/>
</dbReference>
<accession>A0A192B1A9</accession>
<sequence length="161" mass="16569">MYDDLGLVSLSPSTPNTGAGIATLNPIPEIPPGDIDLIAPLGTVDAGEAGIRVSGNVNVAALRMVNTENIQVQGKSLGIPTIAAVNVEALTNASATAAQAASAAQDAMARDWASVRQNQSSILSVRMLGAGAQTDRTGNRKPVPARCSATTRRHRCGWLGR</sequence>
<dbReference type="AlphaFoldDB" id="A0A192B1A9"/>
<feature type="domain" description="DUF3739" evidence="1">
    <location>
        <begin position="2"/>
        <end position="81"/>
    </location>
</feature>
<dbReference type="KEGG" id="pox:MB84_26075"/>
<organism evidence="2 3">
    <name type="scientific">Pandoraea oxalativorans</name>
    <dbReference type="NCBI Taxonomy" id="573737"/>
    <lineage>
        <taxon>Bacteria</taxon>
        <taxon>Pseudomonadati</taxon>
        <taxon>Pseudomonadota</taxon>
        <taxon>Betaproteobacteria</taxon>
        <taxon>Burkholderiales</taxon>
        <taxon>Burkholderiaceae</taxon>
        <taxon>Pandoraea</taxon>
    </lineage>
</organism>
<gene>
    <name evidence="2" type="ORF">MB84_26075</name>
</gene>
<dbReference type="EMBL" id="CP011253">
    <property type="protein sequence ID" value="ANJ87067.1"/>
    <property type="molecule type" value="Genomic_DNA"/>
</dbReference>
<evidence type="ECO:0000313" key="3">
    <source>
        <dbReference type="Proteomes" id="UP000035050"/>
    </source>
</evidence>
<protein>
    <recommendedName>
        <fullName evidence="1">DUF3739 domain-containing protein</fullName>
    </recommendedName>
</protein>